<dbReference type="PANTHER" id="PTHR43537:SF53">
    <property type="entry name" value="HTH-TYPE TRANSCRIPTIONAL REPRESSOR NANR"/>
    <property type="match status" value="1"/>
</dbReference>
<dbReference type="SMART" id="SM00895">
    <property type="entry name" value="FCD"/>
    <property type="match status" value="1"/>
</dbReference>
<evidence type="ECO:0000256" key="2">
    <source>
        <dbReference type="ARBA" id="ARBA00023125"/>
    </source>
</evidence>
<dbReference type="InterPro" id="IPR036390">
    <property type="entry name" value="WH_DNA-bd_sf"/>
</dbReference>
<evidence type="ECO:0000313" key="6">
    <source>
        <dbReference type="EMBL" id="MBF5054994.1"/>
    </source>
</evidence>
<dbReference type="SUPFAM" id="SSF46785">
    <property type="entry name" value="Winged helix' DNA-binding domain"/>
    <property type="match status" value="1"/>
</dbReference>
<dbReference type="PANTHER" id="PTHR43537">
    <property type="entry name" value="TRANSCRIPTIONAL REGULATOR, GNTR FAMILY"/>
    <property type="match status" value="1"/>
</dbReference>
<reference evidence="6 7" key="1">
    <citation type="submission" date="2012-09" db="EMBL/GenBank/DDBJ databases">
        <title>Genome Sequence of alkane-degrading Bacterium Alcanivorax sp. 521-1.</title>
        <authorList>
            <person name="Lai Q."/>
            <person name="Shao Z."/>
        </authorList>
    </citation>
    <scope>NUCLEOTIDE SEQUENCE [LARGE SCALE GENOMIC DNA]</scope>
    <source>
        <strain evidence="6 7">521-1</strain>
    </source>
</reference>
<keyword evidence="3" id="KW-0804">Transcription</keyword>
<name>A0ABS0ALH8_9GAMM</name>
<keyword evidence="7" id="KW-1185">Reference proteome</keyword>
<dbReference type="Gene3D" id="1.10.10.10">
    <property type="entry name" value="Winged helix-like DNA-binding domain superfamily/Winged helix DNA-binding domain"/>
    <property type="match status" value="1"/>
</dbReference>
<dbReference type="SMART" id="SM00345">
    <property type="entry name" value="HTH_GNTR"/>
    <property type="match status" value="1"/>
</dbReference>
<evidence type="ECO:0000259" key="5">
    <source>
        <dbReference type="PROSITE" id="PS50949"/>
    </source>
</evidence>
<dbReference type="SUPFAM" id="SSF48008">
    <property type="entry name" value="GntR ligand-binding domain-like"/>
    <property type="match status" value="1"/>
</dbReference>
<dbReference type="RefSeq" id="WP_194863909.1">
    <property type="nucleotide sequence ID" value="NZ_ARXX01000002.1"/>
</dbReference>
<evidence type="ECO:0000256" key="3">
    <source>
        <dbReference type="ARBA" id="ARBA00023163"/>
    </source>
</evidence>
<evidence type="ECO:0000256" key="1">
    <source>
        <dbReference type="ARBA" id="ARBA00023015"/>
    </source>
</evidence>
<feature type="domain" description="HTH gntR-type" evidence="5">
    <location>
        <begin position="33"/>
        <end position="100"/>
    </location>
</feature>
<dbReference type="EMBL" id="ARXX01000002">
    <property type="protein sequence ID" value="MBF5054994.1"/>
    <property type="molecule type" value="Genomic_DNA"/>
</dbReference>
<dbReference type="InterPro" id="IPR036388">
    <property type="entry name" value="WH-like_DNA-bd_sf"/>
</dbReference>
<dbReference type="InterPro" id="IPR008920">
    <property type="entry name" value="TF_FadR/GntR_C"/>
</dbReference>
<dbReference type="Gene3D" id="1.20.120.530">
    <property type="entry name" value="GntR ligand-binding domain-like"/>
    <property type="match status" value="1"/>
</dbReference>
<accession>A0ABS0ALH8</accession>
<sequence>MSQSTPGTKNRGRPKVRPQALAGQAPAAREKPAEKENRIHRAIVDGVMEQRLKPGTKLPEAALCELFGVGRSLVQKVLQRLAHDHIVELRPNRSAIVAMPSREEVGKLFEARRALEAAVLPLVAEHATRTDYASLRRQLRKEHAAMHRYAQTEWAGLASAFHIRLGELSRNPMLQRYLSELISRCSLVVALFQPPGNATCEHDEHERVVDCLEQGDVRGARREMDRHLRDLEAHIQLVEEDTDLSLADMLGLAADP</sequence>
<feature type="region of interest" description="Disordered" evidence="4">
    <location>
        <begin position="1"/>
        <end position="36"/>
    </location>
</feature>
<keyword evidence="1" id="KW-0805">Transcription regulation</keyword>
<proteinExistence type="predicted"/>
<gene>
    <name evidence="6" type="ORF">Y5W_00288</name>
</gene>
<keyword evidence="2" id="KW-0238">DNA-binding</keyword>
<dbReference type="Pfam" id="PF07729">
    <property type="entry name" value="FCD"/>
    <property type="match status" value="1"/>
</dbReference>
<protein>
    <submittedName>
        <fullName evidence="6">GntR family transcriptional regulator</fullName>
    </submittedName>
</protein>
<organism evidence="6 7">
    <name type="scientific">Alloalcanivorax profundimaris</name>
    <dbReference type="NCBI Taxonomy" id="2735259"/>
    <lineage>
        <taxon>Bacteria</taxon>
        <taxon>Pseudomonadati</taxon>
        <taxon>Pseudomonadota</taxon>
        <taxon>Gammaproteobacteria</taxon>
        <taxon>Oceanospirillales</taxon>
        <taxon>Alcanivoracaceae</taxon>
        <taxon>Alloalcanivorax</taxon>
    </lineage>
</organism>
<evidence type="ECO:0000256" key="4">
    <source>
        <dbReference type="SAM" id="MobiDB-lite"/>
    </source>
</evidence>
<comment type="caution">
    <text evidence="6">The sequence shown here is derived from an EMBL/GenBank/DDBJ whole genome shotgun (WGS) entry which is preliminary data.</text>
</comment>
<dbReference type="Proteomes" id="UP000662703">
    <property type="component" value="Unassembled WGS sequence"/>
</dbReference>
<dbReference type="PROSITE" id="PS50949">
    <property type="entry name" value="HTH_GNTR"/>
    <property type="match status" value="1"/>
</dbReference>
<evidence type="ECO:0000313" key="7">
    <source>
        <dbReference type="Proteomes" id="UP000662703"/>
    </source>
</evidence>
<dbReference type="Pfam" id="PF00392">
    <property type="entry name" value="GntR"/>
    <property type="match status" value="1"/>
</dbReference>
<dbReference type="InterPro" id="IPR000524">
    <property type="entry name" value="Tscrpt_reg_HTH_GntR"/>
</dbReference>
<dbReference type="InterPro" id="IPR011711">
    <property type="entry name" value="GntR_C"/>
</dbReference>